<dbReference type="EMBL" id="CADEAL010000091">
    <property type="protein sequence ID" value="CAB1414204.1"/>
    <property type="molecule type" value="Genomic_DNA"/>
</dbReference>
<protein>
    <submittedName>
        <fullName evidence="1">Uncharacterized protein</fullName>
    </submittedName>
</protein>
<comment type="caution">
    <text evidence="1">The sequence shown here is derived from an EMBL/GenBank/DDBJ whole genome shotgun (WGS) entry which is preliminary data.</text>
</comment>
<name>A0A9N7TLC4_PLEPL</name>
<sequence>MTHLDVLHAEPSKQIYKLEWGSQALGSRTSSSYLSSQLSIWTLLKKLFEASEEQLLCRLWRRRGAADVHGRLAACRPRVLTKAHAVRWGELASEPFNYPSEDGETQEE</sequence>
<evidence type="ECO:0000313" key="2">
    <source>
        <dbReference type="Proteomes" id="UP001153269"/>
    </source>
</evidence>
<keyword evidence="2" id="KW-1185">Reference proteome</keyword>
<dbReference type="Proteomes" id="UP001153269">
    <property type="component" value="Unassembled WGS sequence"/>
</dbReference>
<dbReference type="AlphaFoldDB" id="A0A9N7TLC4"/>
<reference evidence="1" key="1">
    <citation type="submission" date="2020-03" db="EMBL/GenBank/DDBJ databases">
        <authorList>
            <person name="Weist P."/>
        </authorList>
    </citation>
    <scope>NUCLEOTIDE SEQUENCE</scope>
</reference>
<proteinExistence type="predicted"/>
<organism evidence="1 2">
    <name type="scientific">Pleuronectes platessa</name>
    <name type="common">European plaice</name>
    <dbReference type="NCBI Taxonomy" id="8262"/>
    <lineage>
        <taxon>Eukaryota</taxon>
        <taxon>Metazoa</taxon>
        <taxon>Chordata</taxon>
        <taxon>Craniata</taxon>
        <taxon>Vertebrata</taxon>
        <taxon>Euteleostomi</taxon>
        <taxon>Actinopterygii</taxon>
        <taxon>Neopterygii</taxon>
        <taxon>Teleostei</taxon>
        <taxon>Neoteleostei</taxon>
        <taxon>Acanthomorphata</taxon>
        <taxon>Carangaria</taxon>
        <taxon>Pleuronectiformes</taxon>
        <taxon>Pleuronectoidei</taxon>
        <taxon>Pleuronectidae</taxon>
        <taxon>Pleuronectes</taxon>
    </lineage>
</organism>
<gene>
    <name evidence="1" type="ORF">PLEPLA_LOCUS1911</name>
</gene>
<evidence type="ECO:0000313" key="1">
    <source>
        <dbReference type="EMBL" id="CAB1414204.1"/>
    </source>
</evidence>
<accession>A0A9N7TLC4</accession>